<dbReference type="PANTHER" id="PTHR43133:SF46">
    <property type="entry name" value="RNA POLYMERASE SIGMA-70 FACTOR ECF SUBFAMILY"/>
    <property type="match status" value="1"/>
</dbReference>
<feature type="domain" description="RNA polymerase sigma-70 region 2" evidence="5">
    <location>
        <begin position="14"/>
        <end position="75"/>
    </location>
</feature>
<evidence type="ECO:0000313" key="7">
    <source>
        <dbReference type="EMBL" id="MFD2036077.1"/>
    </source>
</evidence>
<reference evidence="8" key="1">
    <citation type="journal article" date="2019" name="Int. J. Syst. Evol. Microbiol.">
        <title>The Global Catalogue of Microorganisms (GCM) 10K type strain sequencing project: providing services to taxonomists for standard genome sequencing and annotation.</title>
        <authorList>
            <consortium name="The Broad Institute Genomics Platform"/>
            <consortium name="The Broad Institute Genome Sequencing Center for Infectious Disease"/>
            <person name="Wu L."/>
            <person name="Ma J."/>
        </authorList>
    </citation>
    <scope>NUCLEOTIDE SEQUENCE [LARGE SCALE GENOMIC DNA]</scope>
    <source>
        <strain evidence="8">CGMCC 1.15180</strain>
    </source>
</reference>
<dbReference type="Proteomes" id="UP001597361">
    <property type="component" value="Unassembled WGS sequence"/>
</dbReference>
<feature type="domain" description="RNA polymerase sigma factor 70 region 4 type 2" evidence="6">
    <location>
        <begin position="108"/>
        <end position="154"/>
    </location>
</feature>
<comment type="caution">
    <text evidence="7">The sequence shown here is derived from an EMBL/GenBank/DDBJ whole genome shotgun (WGS) entry which is preliminary data.</text>
</comment>
<protein>
    <submittedName>
        <fullName evidence="7">Sigma-70 family RNA polymerase sigma factor</fullName>
    </submittedName>
</protein>
<sequence length="173" mass="20462">MLLVNSPKQFEEIFNEYWEVLYKAAFNRTKDQAITEDIVQEIFIDFWQRRKEIQIKTSLKAYLLTAVKYKVIKHFAFSDLHTNNLLDCEEIGIHDYNKMEFDDLYDALEIAIEKLSPRCQLVFRMSRIEGYSTCEIASKLDISTQTVHNQLSKSLGIVRKELKHLTPILLMFF</sequence>
<dbReference type="InterPro" id="IPR014284">
    <property type="entry name" value="RNA_pol_sigma-70_dom"/>
</dbReference>
<dbReference type="InterPro" id="IPR039425">
    <property type="entry name" value="RNA_pol_sigma-70-like"/>
</dbReference>
<dbReference type="Pfam" id="PF08281">
    <property type="entry name" value="Sigma70_r4_2"/>
    <property type="match status" value="1"/>
</dbReference>
<dbReference type="PANTHER" id="PTHR43133">
    <property type="entry name" value="RNA POLYMERASE ECF-TYPE SIGMA FACTO"/>
    <property type="match status" value="1"/>
</dbReference>
<dbReference type="Gene3D" id="1.10.10.10">
    <property type="entry name" value="Winged helix-like DNA-binding domain superfamily/Winged helix DNA-binding domain"/>
    <property type="match status" value="1"/>
</dbReference>
<dbReference type="InterPro" id="IPR036388">
    <property type="entry name" value="WH-like_DNA-bd_sf"/>
</dbReference>
<keyword evidence="8" id="KW-1185">Reference proteome</keyword>
<dbReference type="Pfam" id="PF04542">
    <property type="entry name" value="Sigma70_r2"/>
    <property type="match status" value="1"/>
</dbReference>
<keyword evidence="3" id="KW-0731">Sigma factor</keyword>
<dbReference type="NCBIfam" id="TIGR02937">
    <property type="entry name" value="sigma70-ECF"/>
    <property type="match status" value="1"/>
</dbReference>
<accession>A0ABW4VMY2</accession>
<proteinExistence type="inferred from homology"/>
<dbReference type="InterPro" id="IPR013324">
    <property type="entry name" value="RNA_pol_sigma_r3/r4-like"/>
</dbReference>
<keyword evidence="2" id="KW-0805">Transcription regulation</keyword>
<gene>
    <name evidence="7" type="ORF">ACFSKL_14845</name>
</gene>
<dbReference type="SUPFAM" id="SSF88946">
    <property type="entry name" value="Sigma2 domain of RNA polymerase sigma factors"/>
    <property type="match status" value="1"/>
</dbReference>
<evidence type="ECO:0000313" key="8">
    <source>
        <dbReference type="Proteomes" id="UP001597361"/>
    </source>
</evidence>
<dbReference type="EMBL" id="JBHUHR010000039">
    <property type="protein sequence ID" value="MFD2036077.1"/>
    <property type="molecule type" value="Genomic_DNA"/>
</dbReference>
<dbReference type="InterPro" id="IPR013249">
    <property type="entry name" value="RNA_pol_sigma70_r4_t2"/>
</dbReference>
<evidence type="ECO:0000256" key="4">
    <source>
        <dbReference type="ARBA" id="ARBA00023163"/>
    </source>
</evidence>
<evidence type="ECO:0000259" key="6">
    <source>
        <dbReference type="Pfam" id="PF08281"/>
    </source>
</evidence>
<evidence type="ECO:0000256" key="2">
    <source>
        <dbReference type="ARBA" id="ARBA00023015"/>
    </source>
</evidence>
<comment type="similarity">
    <text evidence="1">Belongs to the sigma-70 factor family. ECF subfamily.</text>
</comment>
<evidence type="ECO:0000259" key="5">
    <source>
        <dbReference type="Pfam" id="PF04542"/>
    </source>
</evidence>
<keyword evidence="4" id="KW-0804">Transcription</keyword>
<name>A0ABW4VMY2_9BACT</name>
<dbReference type="InterPro" id="IPR013325">
    <property type="entry name" value="RNA_pol_sigma_r2"/>
</dbReference>
<organism evidence="7 8">
    <name type="scientific">Belliella marina</name>
    <dbReference type="NCBI Taxonomy" id="1644146"/>
    <lineage>
        <taxon>Bacteria</taxon>
        <taxon>Pseudomonadati</taxon>
        <taxon>Bacteroidota</taxon>
        <taxon>Cytophagia</taxon>
        <taxon>Cytophagales</taxon>
        <taxon>Cyclobacteriaceae</taxon>
        <taxon>Belliella</taxon>
    </lineage>
</organism>
<dbReference type="Gene3D" id="1.10.1740.10">
    <property type="match status" value="1"/>
</dbReference>
<evidence type="ECO:0000256" key="3">
    <source>
        <dbReference type="ARBA" id="ARBA00023082"/>
    </source>
</evidence>
<evidence type="ECO:0000256" key="1">
    <source>
        <dbReference type="ARBA" id="ARBA00010641"/>
    </source>
</evidence>
<dbReference type="InterPro" id="IPR007627">
    <property type="entry name" value="RNA_pol_sigma70_r2"/>
</dbReference>
<dbReference type="RefSeq" id="WP_376887100.1">
    <property type="nucleotide sequence ID" value="NZ_JBHUHR010000039.1"/>
</dbReference>
<dbReference type="SUPFAM" id="SSF88659">
    <property type="entry name" value="Sigma3 and sigma4 domains of RNA polymerase sigma factors"/>
    <property type="match status" value="1"/>
</dbReference>